<evidence type="ECO:0000256" key="2">
    <source>
        <dbReference type="SAM" id="SignalP"/>
    </source>
</evidence>
<dbReference type="Proteomes" id="UP000183015">
    <property type="component" value="Unassembled WGS sequence"/>
</dbReference>
<dbReference type="EMBL" id="FOAZ01000033">
    <property type="protein sequence ID" value="SEM54913.1"/>
    <property type="molecule type" value="Genomic_DNA"/>
</dbReference>
<dbReference type="InterPro" id="IPR036186">
    <property type="entry name" value="Serpin_sf"/>
</dbReference>
<evidence type="ECO:0000313" key="5">
    <source>
        <dbReference type="Proteomes" id="UP000183015"/>
    </source>
</evidence>
<dbReference type="GO" id="GO:0004867">
    <property type="term" value="F:serine-type endopeptidase inhibitor activity"/>
    <property type="evidence" value="ECO:0007669"/>
    <property type="project" value="InterPro"/>
</dbReference>
<protein>
    <submittedName>
        <fullName evidence="4">Serine protease inhibitor</fullName>
    </submittedName>
</protein>
<dbReference type="eggNOG" id="COG4826">
    <property type="taxonomic scope" value="Bacteria"/>
</dbReference>
<dbReference type="InterPro" id="IPR023796">
    <property type="entry name" value="Serpin_dom"/>
</dbReference>
<proteinExistence type="inferred from homology"/>
<dbReference type="RefSeq" id="WP_042449978.1">
    <property type="nucleotide sequence ID" value="NZ_BBPN01000017.1"/>
</dbReference>
<organism evidence="4 5">
    <name type="scientific">Streptacidiphilus jiangxiensis</name>
    <dbReference type="NCBI Taxonomy" id="235985"/>
    <lineage>
        <taxon>Bacteria</taxon>
        <taxon>Bacillati</taxon>
        <taxon>Actinomycetota</taxon>
        <taxon>Actinomycetes</taxon>
        <taxon>Kitasatosporales</taxon>
        <taxon>Streptomycetaceae</taxon>
        <taxon>Streptacidiphilus</taxon>
    </lineage>
</organism>
<reference evidence="5" key="1">
    <citation type="submission" date="2016-10" db="EMBL/GenBank/DDBJ databases">
        <authorList>
            <person name="Varghese N."/>
        </authorList>
    </citation>
    <scope>NUCLEOTIDE SEQUENCE [LARGE SCALE GENOMIC DNA]</scope>
    <source>
        <strain evidence="5">DSM 45096 / BCRC 16803 / CGMCC 4.1857 / CIP 109030 / JCM 12277 / KCTC 19219 / NBRC 100920 / 33214</strain>
    </source>
</reference>
<dbReference type="GO" id="GO:0005615">
    <property type="term" value="C:extracellular space"/>
    <property type="evidence" value="ECO:0007669"/>
    <property type="project" value="InterPro"/>
</dbReference>
<dbReference type="PANTHER" id="PTHR11461">
    <property type="entry name" value="SERINE PROTEASE INHIBITOR, SERPIN"/>
    <property type="match status" value="1"/>
</dbReference>
<keyword evidence="5" id="KW-1185">Reference proteome</keyword>
<name>A0A1H7Z9K9_STRJI</name>
<dbReference type="Gene3D" id="3.30.497.10">
    <property type="entry name" value="Antithrombin, subunit I, domain 2"/>
    <property type="match status" value="2"/>
</dbReference>
<evidence type="ECO:0000313" key="4">
    <source>
        <dbReference type="EMBL" id="SEM54913.1"/>
    </source>
</evidence>
<dbReference type="OrthoDB" id="4847668at2"/>
<dbReference type="SUPFAM" id="SSF56574">
    <property type="entry name" value="Serpins"/>
    <property type="match status" value="2"/>
</dbReference>
<accession>A0A1H7Z9K9</accession>
<dbReference type="InterPro" id="IPR000215">
    <property type="entry name" value="Serpin_fam"/>
</dbReference>
<feature type="domain" description="Serpin" evidence="3">
    <location>
        <begin position="19"/>
        <end position="396"/>
    </location>
</feature>
<dbReference type="AlphaFoldDB" id="A0A1H7Z9K9"/>
<dbReference type="InterPro" id="IPR042178">
    <property type="entry name" value="Serpin_sf_1"/>
</dbReference>
<dbReference type="STRING" id="235985.SAMN05414137_13359"/>
<sequence>MATAAVVRAVNALAARWAQAVLPAEAATRDTVFSPVGVWPLLAALAAGADGHARQELEEAVGMGAAEAMAGARDLMTTLRRLPGVSAALGLWTREKLQLEPGWALGLPEGTHGLLTGDPAVDKPRLDEWAKESTDGRIEQMPVAVGEETLLVLASGLLARTRWLQPFFEIPHIVEHGPWAGRDVAALVRSTGVLDRAALLTSGDTAVTELRVLGNGGIDVHLLLGKEQATPAAVLAAGLDGLAHPRRRTAADRLPTGEPGPGLSVRYGRSFDREPELTTTVVPFDLDSEHDLLADHAVFGLTSARDDTRGHFSGISLSRPLAVGSARQSAMTKFTARGFEAAAVTAIGMVGGAGAFTPRPTYRVRQVEVTFDRPHGFLAVHRTSRLVLAAGWVGTARDYEDAAPWD</sequence>
<evidence type="ECO:0000256" key="1">
    <source>
        <dbReference type="RuleBase" id="RU000411"/>
    </source>
</evidence>
<comment type="similarity">
    <text evidence="1">Belongs to the serpin family.</text>
</comment>
<dbReference type="Pfam" id="PF00079">
    <property type="entry name" value="Serpin"/>
    <property type="match status" value="1"/>
</dbReference>
<feature type="signal peptide" evidence="2">
    <location>
        <begin position="1"/>
        <end position="20"/>
    </location>
</feature>
<gene>
    <name evidence="4" type="ORF">SAMN05414137_13359</name>
</gene>
<dbReference type="PANTHER" id="PTHR11461:SF211">
    <property type="entry name" value="GH10112P-RELATED"/>
    <property type="match status" value="1"/>
</dbReference>
<dbReference type="SMART" id="SM00093">
    <property type="entry name" value="SERPIN"/>
    <property type="match status" value="1"/>
</dbReference>
<evidence type="ECO:0000259" key="3">
    <source>
        <dbReference type="SMART" id="SM00093"/>
    </source>
</evidence>
<keyword evidence="2" id="KW-0732">Signal</keyword>
<feature type="chain" id="PRO_5039235490" evidence="2">
    <location>
        <begin position="21"/>
        <end position="406"/>
    </location>
</feature>